<name>A0A6B0ULD7_IXORI</name>
<proteinExistence type="predicted"/>
<protein>
    <submittedName>
        <fullName evidence="1">Putative secreted protein</fullName>
    </submittedName>
</protein>
<sequence length="116" mass="12791">MKSGKPIISVMASAFSLASSLVSRSIHLSMGRLFLKASLTSWIMFWARGLLSPSKTSLTNMAPSAKPMTALVSVTQYRQAVSEPSEPMRAFRSTLDASRNGSDRYDTIEWTMLQAR</sequence>
<dbReference type="AlphaFoldDB" id="A0A6B0ULD7"/>
<dbReference type="EMBL" id="GIFC01008516">
    <property type="protein sequence ID" value="MXU90599.1"/>
    <property type="molecule type" value="Transcribed_RNA"/>
</dbReference>
<evidence type="ECO:0000313" key="1">
    <source>
        <dbReference type="EMBL" id="MXU90599.1"/>
    </source>
</evidence>
<accession>A0A6B0ULD7</accession>
<reference evidence="1" key="1">
    <citation type="submission" date="2019-12" db="EMBL/GenBank/DDBJ databases">
        <title>An insight into the sialome of adult female Ixodes ricinus ticks feeding for 6 days.</title>
        <authorList>
            <person name="Perner J."/>
            <person name="Ribeiro J.M.C."/>
        </authorList>
    </citation>
    <scope>NUCLEOTIDE SEQUENCE</scope>
    <source>
        <strain evidence="1">Semi-engorged</strain>
        <tissue evidence="1">Salivary glands</tissue>
    </source>
</reference>
<organism evidence="1">
    <name type="scientific">Ixodes ricinus</name>
    <name type="common">Common tick</name>
    <name type="synonym">Acarus ricinus</name>
    <dbReference type="NCBI Taxonomy" id="34613"/>
    <lineage>
        <taxon>Eukaryota</taxon>
        <taxon>Metazoa</taxon>
        <taxon>Ecdysozoa</taxon>
        <taxon>Arthropoda</taxon>
        <taxon>Chelicerata</taxon>
        <taxon>Arachnida</taxon>
        <taxon>Acari</taxon>
        <taxon>Parasitiformes</taxon>
        <taxon>Ixodida</taxon>
        <taxon>Ixodoidea</taxon>
        <taxon>Ixodidae</taxon>
        <taxon>Ixodinae</taxon>
        <taxon>Ixodes</taxon>
    </lineage>
</organism>